<protein>
    <submittedName>
        <fullName evidence="1">Uncharacterized protein</fullName>
    </submittedName>
</protein>
<sequence>MHVKHCLKLFAIILVSSLALLLLLLQQFIIYGKIQLYHSLKQVFIHSDSTPSTSSSTQNEQLVVVASGFTWAENLIISDRNGIAFMSDAFGDRLWKIFYNESSAKFEQHVFLDVETSPFSNYLGVALHENHENSSVENYSAHVPFPDGSQLYVVVRNHQDGESYVISMNPNIPFQYDIVTRLPKIGNGLALHKKTRQLYVTTEGGFLPYGGQVYQVNPQTRSYSTILTDLYAADGAYIDQERNWLYVSQVIGSKVLVIDLDKLSSGLNPKVKREDLVIREFYAPCEALDDFTLSHDGKIMYGADFLGGRVMKFSAWDGSNSSVVMSDLIFPTSVRLGPRNLRPMKGEQATSSLFVTEGGGLFPSIVKNRKLLEILKY</sequence>
<gene>
    <name evidence="1" type="ORF">C9374_012339</name>
</gene>
<dbReference type="SUPFAM" id="SSF63829">
    <property type="entry name" value="Calcium-dependent phosphotriesterase"/>
    <property type="match status" value="1"/>
</dbReference>
<proteinExistence type="predicted"/>
<dbReference type="AlphaFoldDB" id="A0AA88KEH3"/>
<dbReference type="Proteomes" id="UP000816034">
    <property type="component" value="Unassembled WGS sequence"/>
</dbReference>
<organism evidence="1 2">
    <name type="scientific">Naegleria lovaniensis</name>
    <name type="common">Amoeba</name>
    <dbReference type="NCBI Taxonomy" id="51637"/>
    <lineage>
        <taxon>Eukaryota</taxon>
        <taxon>Discoba</taxon>
        <taxon>Heterolobosea</taxon>
        <taxon>Tetramitia</taxon>
        <taxon>Eutetramitia</taxon>
        <taxon>Vahlkampfiidae</taxon>
        <taxon>Naegleria</taxon>
    </lineage>
</organism>
<evidence type="ECO:0000313" key="1">
    <source>
        <dbReference type="EMBL" id="KAG2373236.1"/>
    </source>
</evidence>
<reference evidence="1 2" key="1">
    <citation type="journal article" date="2018" name="BMC Genomics">
        <title>The genome of Naegleria lovaniensis, the basis for a comparative approach to unravel pathogenicity factors of the human pathogenic amoeba N. fowleri.</title>
        <authorList>
            <person name="Liechti N."/>
            <person name="Schurch N."/>
            <person name="Bruggmann R."/>
            <person name="Wittwer M."/>
        </authorList>
    </citation>
    <scope>NUCLEOTIDE SEQUENCE [LARGE SCALE GENOMIC DNA]</scope>
    <source>
        <strain evidence="1 2">ATCC 30569</strain>
    </source>
</reference>
<dbReference type="RefSeq" id="XP_044542410.1">
    <property type="nucleotide sequence ID" value="XM_044688095.1"/>
</dbReference>
<dbReference type="GeneID" id="68104793"/>
<name>A0AA88KEH3_NAELO</name>
<comment type="caution">
    <text evidence="1">The sequence shown here is derived from an EMBL/GenBank/DDBJ whole genome shotgun (WGS) entry which is preliminary data.</text>
</comment>
<dbReference type="Gene3D" id="2.120.10.30">
    <property type="entry name" value="TolB, C-terminal domain"/>
    <property type="match status" value="1"/>
</dbReference>
<dbReference type="InterPro" id="IPR011042">
    <property type="entry name" value="6-blade_b-propeller_TolB-like"/>
</dbReference>
<keyword evidence="2" id="KW-1185">Reference proteome</keyword>
<accession>A0AA88KEH3</accession>
<evidence type="ECO:0000313" key="2">
    <source>
        <dbReference type="Proteomes" id="UP000816034"/>
    </source>
</evidence>
<dbReference type="EMBL" id="PYSW02000058">
    <property type="protein sequence ID" value="KAG2373236.1"/>
    <property type="molecule type" value="Genomic_DNA"/>
</dbReference>